<dbReference type="Proteomes" id="UP000543579">
    <property type="component" value="Unassembled WGS sequence"/>
</dbReference>
<protein>
    <submittedName>
        <fullName evidence="2">Uncharacterized protein</fullName>
    </submittedName>
</protein>
<gene>
    <name evidence="2" type="ORF">FHS07_000554</name>
</gene>
<dbReference type="AlphaFoldDB" id="A0A7W5CGK3"/>
<evidence type="ECO:0000313" key="3">
    <source>
        <dbReference type="Proteomes" id="UP000543579"/>
    </source>
</evidence>
<dbReference type="EMBL" id="JACHXY010000001">
    <property type="protein sequence ID" value="MBB3156870.1"/>
    <property type="molecule type" value="Genomic_DNA"/>
</dbReference>
<feature type="region of interest" description="Disordered" evidence="1">
    <location>
        <begin position="1"/>
        <end position="29"/>
    </location>
</feature>
<organism evidence="2 3">
    <name type="scientific">Microbacterium proteolyticum</name>
    <dbReference type="NCBI Taxonomy" id="1572644"/>
    <lineage>
        <taxon>Bacteria</taxon>
        <taxon>Bacillati</taxon>
        <taxon>Actinomycetota</taxon>
        <taxon>Actinomycetes</taxon>
        <taxon>Micrococcales</taxon>
        <taxon>Microbacteriaceae</taxon>
        <taxon>Microbacterium</taxon>
    </lineage>
</organism>
<comment type="caution">
    <text evidence="2">The sequence shown here is derived from an EMBL/GenBank/DDBJ whole genome shotgun (WGS) entry which is preliminary data.</text>
</comment>
<accession>A0A7W5CGK3</accession>
<proteinExistence type="predicted"/>
<evidence type="ECO:0000313" key="2">
    <source>
        <dbReference type="EMBL" id="MBB3156870.1"/>
    </source>
</evidence>
<name>A0A7W5CGK3_9MICO</name>
<sequence>MLRPYADRKTTGLDSSRRPGNLDEKRLDE</sequence>
<evidence type="ECO:0000256" key="1">
    <source>
        <dbReference type="SAM" id="MobiDB-lite"/>
    </source>
</evidence>
<reference evidence="2 3" key="1">
    <citation type="submission" date="2020-08" db="EMBL/GenBank/DDBJ databases">
        <title>Genomic Encyclopedia of Type Strains, Phase III (KMG-III): the genomes of soil and plant-associated and newly described type strains.</title>
        <authorList>
            <person name="Whitman W."/>
        </authorList>
    </citation>
    <scope>NUCLEOTIDE SEQUENCE [LARGE SCALE GENOMIC DNA]</scope>
    <source>
        <strain evidence="2 3">CECT 8356</strain>
    </source>
</reference>